<protein>
    <recommendedName>
        <fullName evidence="4">Transposase</fullName>
    </recommendedName>
</protein>
<comment type="caution">
    <text evidence="2">The sequence shown here is derived from an EMBL/GenBank/DDBJ whole genome shotgun (WGS) entry which is preliminary data.</text>
</comment>
<gene>
    <name evidence="2" type="ORF">GCM10020367_12700</name>
</gene>
<proteinExistence type="predicted"/>
<evidence type="ECO:0008006" key="4">
    <source>
        <dbReference type="Google" id="ProtNLM"/>
    </source>
</evidence>
<reference evidence="3" key="1">
    <citation type="journal article" date="2019" name="Int. J. Syst. Evol. Microbiol.">
        <title>The Global Catalogue of Microorganisms (GCM) 10K type strain sequencing project: providing services to taxonomists for standard genome sequencing and annotation.</title>
        <authorList>
            <consortium name="The Broad Institute Genomics Platform"/>
            <consortium name="The Broad Institute Genome Sequencing Center for Infectious Disease"/>
            <person name="Wu L."/>
            <person name="Ma J."/>
        </authorList>
    </citation>
    <scope>NUCLEOTIDE SEQUENCE [LARGE SCALE GENOMIC DNA]</scope>
    <source>
        <strain evidence="3">JCM 9651</strain>
    </source>
</reference>
<feature type="region of interest" description="Disordered" evidence="1">
    <location>
        <begin position="117"/>
        <end position="158"/>
    </location>
</feature>
<dbReference type="Proteomes" id="UP001499990">
    <property type="component" value="Unassembled WGS sequence"/>
</dbReference>
<keyword evidence="3" id="KW-1185">Reference proteome</keyword>
<organism evidence="2 3">
    <name type="scientific">Streptomyces sannanensis</name>
    <dbReference type="NCBI Taxonomy" id="285536"/>
    <lineage>
        <taxon>Bacteria</taxon>
        <taxon>Bacillati</taxon>
        <taxon>Actinomycetota</taxon>
        <taxon>Actinomycetes</taxon>
        <taxon>Kitasatosporales</taxon>
        <taxon>Streptomycetaceae</taxon>
        <taxon>Streptomyces</taxon>
    </lineage>
</organism>
<evidence type="ECO:0000313" key="2">
    <source>
        <dbReference type="EMBL" id="GAA3369547.1"/>
    </source>
</evidence>
<name>A0ABP6S773_9ACTN</name>
<dbReference type="EMBL" id="BAAAYL010000001">
    <property type="protein sequence ID" value="GAA3369547.1"/>
    <property type="molecule type" value="Genomic_DNA"/>
</dbReference>
<feature type="compositionally biased region" description="Low complexity" evidence="1">
    <location>
        <begin position="139"/>
        <end position="158"/>
    </location>
</feature>
<accession>A0ABP6S773</accession>
<evidence type="ECO:0000313" key="3">
    <source>
        <dbReference type="Proteomes" id="UP001499990"/>
    </source>
</evidence>
<evidence type="ECO:0000256" key="1">
    <source>
        <dbReference type="SAM" id="MobiDB-lite"/>
    </source>
</evidence>
<sequence length="158" mass="17849">MAPPQVAEDAGYARFAFRLRVPSTVRTSLMAEWDRCRWIWNECVAKSRQIHAWNQNRPEGTPERTCGPAQFDRMLTEARRTTPWPAEGSSVPQQQLIRDFGTSRARAQKDIKDRLPVARRAGMPTWKTKREALPTLNYTRPAASASRTASGTPRAASP</sequence>